<evidence type="ECO:0000313" key="3">
    <source>
        <dbReference type="Proteomes" id="UP000037210"/>
    </source>
</evidence>
<name>A0A0M0BNU2_9ARCH</name>
<reference evidence="2 3" key="1">
    <citation type="submission" date="2015-06" db="EMBL/GenBank/DDBJ databases">
        <title>New insights into the roles of widespread benthic archaea in carbon and nitrogen cycling.</title>
        <authorList>
            <person name="Lazar C.S."/>
            <person name="Baker B.J."/>
            <person name="Seitz K.W."/>
            <person name="Hyde A.S."/>
            <person name="Dick G.J."/>
            <person name="Hinrichs K.-U."/>
            <person name="Teske A.P."/>
        </authorList>
    </citation>
    <scope>NUCLEOTIDE SEQUENCE [LARGE SCALE GENOMIC DNA]</scope>
    <source>
        <strain evidence="2">DG-45</strain>
    </source>
</reference>
<organism evidence="2 3">
    <name type="scientific">miscellaneous Crenarchaeota group-15 archaeon DG-45</name>
    <dbReference type="NCBI Taxonomy" id="1685127"/>
    <lineage>
        <taxon>Archaea</taxon>
        <taxon>Candidatus Bathyarchaeota</taxon>
        <taxon>MCG-15</taxon>
    </lineage>
</organism>
<gene>
    <name evidence="2" type="ORF">AC482_04290</name>
</gene>
<protein>
    <recommendedName>
        <fullName evidence="4">Tubulin like</fullName>
    </recommendedName>
</protein>
<dbReference type="SUPFAM" id="SSF52490">
    <property type="entry name" value="Tubulin nucleotide-binding domain-like"/>
    <property type="match status" value="1"/>
</dbReference>
<comment type="caution">
    <text evidence="2">The sequence shown here is derived from an EMBL/GenBank/DDBJ whole genome shotgun (WGS) entry which is preliminary data.</text>
</comment>
<sequence>MAEIGYSSVVHIVGLGGAGTNIVESFLRFDKTIELLESGVTRLSLMALDIADPDIKSLENAHGRVVDLMKRRGIPQERLSLIAQSIKFPSAEAMFDFVQHKFREHLENEGIRLKEYNPWLPSTMAIPPLAGGAGRRRSLAKAIYNLNYYQLGIIKSLVNMFKDHALSSITSPIVLVVFGLGGGTGSGVVFDFARHMRRALGSGVPLIALCVLPCAGDDPPAKGHSAYNAINELSVLINRRKSEAVAEALGEEYRNPFNAILFLPLMPAYSKTGNIITARDEIDEMIVEMIYVLMDFDMADLLTGIGTEVGLTDNSIHTLSMVKVNYPVDSYVEAFKSNLEKMQQLSEIRVDKLQVLDLLNEILEVKDGEVRARFRQYLIATSSYVEGEFEDRLKNVIYGSPRFEEDLSLYVRGIEEQIKSWIDESMQFVSTVRLVAEEGTIEDSIAKLVLHRAEASALDSLEGLMRNVSKTHVDFPERKAAIFERLQQLIPSSQILTVRQKKLLEDFMNLTDLTERILRILRFYNEIRHLNDAVMRRYEILPKEEALPVSFNEVKAELTTLYHILQLMIKAPSDEVKMIDEHLTYLQAILGKLRGRREALENEIIRLEEKMKRREFDRAKFEKEAGGFSLFGRKRYARERLREAERELMAIREEMELLNGEVEGTERLTDLYTELSKKLEVTSEYRKKINAVLELTREYQKRLSQIIRPRSYYERTTELTQEEQAKIIYKILAEQEDALSREGILTEILDVDHFKDYMRSVIRIYRTPNIMGMKSSFKSDYLWVTVQAPQGLWDADLTQELYTALAAYVTSDVSKTITTRVVYARDPWVIRIIVIGARGVVEDLAPYDEMERLNRSASDFERGLTRSFLVEHRASLEKLLEEIGGEAETSS</sequence>
<accession>A0A0M0BNU2</accession>
<evidence type="ECO:0000256" key="1">
    <source>
        <dbReference type="SAM" id="Coils"/>
    </source>
</evidence>
<dbReference type="Pfam" id="PF13809">
    <property type="entry name" value="Tubulin_2"/>
    <property type="match status" value="1"/>
</dbReference>
<dbReference type="Proteomes" id="UP000037210">
    <property type="component" value="Unassembled WGS sequence"/>
</dbReference>
<dbReference type="InterPro" id="IPR036525">
    <property type="entry name" value="Tubulin/FtsZ_GTPase_sf"/>
</dbReference>
<dbReference type="InterPro" id="IPR025904">
    <property type="entry name" value="Tubulin-like"/>
</dbReference>
<dbReference type="EMBL" id="LFWZ01000036">
    <property type="protein sequence ID" value="KON30257.1"/>
    <property type="molecule type" value="Genomic_DNA"/>
</dbReference>
<dbReference type="Gene3D" id="3.40.50.1440">
    <property type="entry name" value="Tubulin/FtsZ, GTPase domain"/>
    <property type="match status" value="1"/>
</dbReference>
<evidence type="ECO:0000313" key="2">
    <source>
        <dbReference type="EMBL" id="KON30257.1"/>
    </source>
</evidence>
<evidence type="ECO:0008006" key="4">
    <source>
        <dbReference type="Google" id="ProtNLM"/>
    </source>
</evidence>
<dbReference type="AlphaFoldDB" id="A0A0M0BNU2"/>
<keyword evidence="1" id="KW-0175">Coiled coil</keyword>
<proteinExistence type="predicted"/>
<feature type="coiled-coil region" evidence="1">
    <location>
        <begin position="590"/>
        <end position="668"/>
    </location>
</feature>